<evidence type="ECO:0000313" key="3">
    <source>
        <dbReference type="Proteomes" id="UP000610594"/>
    </source>
</evidence>
<feature type="signal peptide" evidence="1">
    <location>
        <begin position="1"/>
        <end position="27"/>
    </location>
</feature>
<comment type="caution">
    <text evidence="2">The sequence shown here is derived from an EMBL/GenBank/DDBJ whole genome shotgun (WGS) entry which is preliminary data.</text>
</comment>
<reference evidence="2 3" key="1">
    <citation type="submission" date="2019-10" db="EMBL/GenBank/DDBJ databases">
        <title>Taxonomy of Antarctic Massilia spp.: description of Massilia rubra sp. nov., Massilia aquatica sp. nov., Massilia mucilaginosa sp. nov., Massilia frigida sp. nov. isolated from streams, lakes and regoliths.</title>
        <authorList>
            <person name="Holochova P."/>
            <person name="Sedlacek I."/>
            <person name="Kralova S."/>
            <person name="Maslanova I."/>
            <person name="Busse H.-J."/>
            <person name="Stankova E."/>
            <person name="Vrbovska V."/>
            <person name="Kovarovic V."/>
            <person name="Bartak M."/>
            <person name="Svec P."/>
            <person name="Pantucek R."/>
        </authorList>
    </citation>
    <scope>NUCLEOTIDE SEQUENCE [LARGE SCALE GENOMIC DNA]</scope>
    <source>
        <strain evidence="2 3">CCM 8694</strain>
    </source>
</reference>
<dbReference type="InterPro" id="IPR021333">
    <property type="entry name" value="DUF2946"/>
</dbReference>
<keyword evidence="3" id="KW-1185">Reference proteome</keyword>
<dbReference type="EMBL" id="WHJF01000045">
    <property type="protein sequence ID" value="NHZ64064.1"/>
    <property type="molecule type" value="Genomic_DNA"/>
</dbReference>
<evidence type="ECO:0000313" key="2">
    <source>
        <dbReference type="EMBL" id="NHZ64064.1"/>
    </source>
</evidence>
<sequence length="124" mass="12948">MSTLAKRQTLHLWIAFLAILFSAFAPAIGSAAMASVTMEVCTSEGVRLIDVAASDGDTSGPGHHAMQHCAFCTTHAGSYLPPAPPTGMLIVATGRTSYPSLFYRAPAPLHAWSSANPRAPPLLA</sequence>
<gene>
    <name evidence="2" type="ORF">F1735_17430</name>
</gene>
<dbReference type="RefSeq" id="WP_167238121.1">
    <property type="nucleotide sequence ID" value="NZ_WHJF01000045.1"/>
</dbReference>
<dbReference type="Proteomes" id="UP000610594">
    <property type="component" value="Unassembled WGS sequence"/>
</dbReference>
<proteinExistence type="predicted"/>
<name>A0ABX0MMS1_9BURK</name>
<keyword evidence="1" id="KW-0732">Signal</keyword>
<organism evidence="2 3">
    <name type="scientific">Massilia genomosp. 1</name>
    <dbReference type="NCBI Taxonomy" id="2609280"/>
    <lineage>
        <taxon>Bacteria</taxon>
        <taxon>Pseudomonadati</taxon>
        <taxon>Pseudomonadota</taxon>
        <taxon>Betaproteobacteria</taxon>
        <taxon>Burkholderiales</taxon>
        <taxon>Oxalobacteraceae</taxon>
        <taxon>Telluria group</taxon>
        <taxon>Massilia</taxon>
    </lineage>
</organism>
<protein>
    <submittedName>
        <fullName evidence="2">DUF2946 domain-containing protein</fullName>
    </submittedName>
</protein>
<evidence type="ECO:0000256" key="1">
    <source>
        <dbReference type="SAM" id="SignalP"/>
    </source>
</evidence>
<feature type="chain" id="PRO_5045814004" evidence="1">
    <location>
        <begin position="28"/>
        <end position="124"/>
    </location>
</feature>
<accession>A0ABX0MMS1</accession>
<dbReference type="Pfam" id="PF11162">
    <property type="entry name" value="DUF2946"/>
    <property type="match status" value="1"/>
</dbReference>